<evidence type="ECO:0000313" key="5">
    <source>
        <dbReference type="Proteomes" id="UP000176413"/>
    </source>
</evidence>
<organism evidence="4 5">
    <name type="scientific">Candidatus Magasanikbacteria bacterium RIFCSPHIGHO2_02_FULL_45_10</name>
    <dbReference type="NCBI Taxonomy" id="1798679"/>
    <lineage>
        <taxon>Bacteria</taxon>
        <taxon>Candidatus Magasanikiibacteriota</taxon>
    </lineage>
</organism>
<dbReference type="Gene3D" id="3.40.50.2300">
    <property type="match status" value="1"/>
</dbReference>
<dbReference type="SMART" id="SM00448">
    <property type="entry name" value="REC"/>
    <property type="match status" value="1"/>
</dbReference>
<reference evidence="4 5" key="1">
    <citation type="journal article" date="2016" name="Nat. Commun.">
        <title>Thousands of microbial genomes shed light on interconnected biogeochemical processes in an aquifer system.</title>
        <authorList>
            <person name="Anantharaman K."/>
            <person name="Brown C.T."/>
            <person name="Hug L.A."/>
            <person name="Sharon I."/>
            <person name="Castelle C.J."/>
            <person name="Probst A.J."/>
            <person name="Thomas B.C."/>
            <person name="Singh A."/>
            <person name="Wilkins M.J."/>
            <person name="Karaoz U."/>
            <person name="Brodie E.L."/>
            <person name="Williams K.H."/>
            <person name="Hubbard S.S."/>
            <person name="Banfield J.F."/>
        </authorList>
    </citation>
    <scope>NUCLEOTIDE SEQUENCE [LARGE SCALE GENOMIC DNA]</scope>
</reference>
<dbReference type="InterPro" id="IPR001789">
    <property type="entry name" value="Sig_transdc_resp-reg_receiver"/>
</dbReference>
<sequence length="137" mass="15649">MIMGSTQKHILIVDDEQETTLQIKRALFGGLNCAVDIAYNGKEALDKLRAMKQCDLLILDILVPKLNGIEVCEFMIQDQKLKRIPTLLISILPLDSADFKRSLVKFKEFAVVKDVLEKPFSDEDLLKKVEKIIKLYK</sequence>
<dbReference type="PANTHER" id="PTHR44591">
    <property type="entry name" value="STRESS RESPONSE REGULATOR PROTEIN 1"/>
    <property type="match status" value="1"/>
</dbReference>
<name>A0A1F6MBM1_9BACT</name>
<dbReference type="PANTHER" id="PTHR44591:SF3">
    <property type="entry name" value="RESPONSE REGULATORY DOMAIN-CONTAINING PROTEIN"/>
    <property type="match status" value="1"/>
</dbReference>
<dbReference type="Proteomes" id="UP000176413">
    <property type="component" value="Unassembled WGS sequence"/>
</dbReference>
<evidence type="ECO:0000313" key="4">
    <source>
        <dbReference type="EMBL" id="OGH69014.1"/>
    </source>
</evidence>
<dbReference type="InterPro" id="IPR050595">
    <property type="entry name" value="Bact_response_regulator"/>
</dbReference>
<comment type="caution">
    <text evidence="4">The sequence shown here is derived from an EMBL/GenBank/DDBJ whole genome shotgun (WGS) entry which is preliminary data.</text>
</comment>
<dbReference type="PROSITE" id="PS50110">
    <property type="entry name" value="RESPONSE_REGULATORY"/>
    <property type="match status" value="1"/>
</dbReference>
<dbReference type="SUPFAM" id="SSF52172">
    <property type="entry name" value="CheY-like"/>
    <property type="match status" value="1"/>
</dbReference>
<proteinExistence type="predicted"/>
<dbReference type="GO" id="GO:0000160">
    <property type="term" value="P:phosphorelay signal transduction system"/>
    <property type="evidence" value="ECO:0007669"/>
    <property type="project" value="InterPro"/>
</dbReference>
<gene>
    <name evidence="4" type="ORF">A3D53_03870</name>
</gene>
<evidence type="ECO:0000256" key="1">
    <source>
        <dbReference type="ARBA" id="ARBA00022553"/>
    </source>
</evidence>
<accession>A0A1F6MBM1</accession>
<feature type="modified residue" description="4-aspartylphosphate" evidence="2">
    <location>
        <position position="60"/>
    </location>
</feature>
<dbReference type="EMBL" id="MFQA01000020">
    <property type="protein sequence ID" value="OGH69014.1"/>
    <property type="molecule type" value="Genomic_DNA"/>
</dbReference>
<evidence type="ECO:0000259" key="3">
    <source>
        <dbReference type="PROSITE" id="PS50110"/>
    </source>
</evidence>
<feature type="domain" description="Response regulatory" evidence="3">
    <location>
        <begin position="9"/>
        <end position="133"/>
    </location>
</feature>
<evidence type="ECO:0000256" key="2">
    <source>
        <dbReference type="PROSITE-ProRule" id="PRU00169"/>
    </source>
</evidence>
<dbReference type="AlphaFoldDB" id="A0A1F6MBM1"/>
<dbReference type="Pfam" id="PF00072">
    <property type="entry name" value="Response_reg"/>
    <property type="match status" value="1"/>
</dbReference>
<keyword evidence="1 2" id="KW-0597">Phosphoprotein</keyword>
<protein>
    <recommendedName>
        <fullName evidence="3">Response regulatory domain-containing protein</fullName>
    </recommendedName>
</protein>
<dbReference type="InterPro" id="IPR011006">
    <property type="entry name" value="CheY-like_superfamily"/>
</dbReference>